<evidence type="ECO:0000313" key="2">
    <source>
        <dbReference type="Proteomes" id="UP000186406"/>
    </source>
</evidence>
<keyword evidence="2" id="KW-1185">Reference proteome</keyword>
<dbReference type="EMBL" id="FRXO01000009">
    <property type="protein sequence ID" value="SHO67023.1"/>
    <property type="molecule type" value="Genomic_DNA"/>
</dbReference>
<reference evidence="1 2" key="1">
    <citation type="submission" date="2016-12" db="EMBL/GenBank/DDBJ databases">
        <authorList>
            <person name="Song W.-J."/>
            <person name="Kurnit D.M."/>
        </authorList>
    </citation>
    <scope>NUCLEOTIDE SEQUENCE [LARGE SCALE GENOMIC DNA]</scope>
    <source>
        <strain evidence="1 2">DSM 19599</strain>
    </source>
</reference>
<dbReference type="AlphaFoldDB" id="A0A1M7ZQ30"/>
<gene>
    <name evidence="1" type="ORF">SAMN02745172_03685</name>
</gene>
<sequence>MLDNLQVQLEAHFKALAGRRRPAGYPVYAIEHALSDDAVCAARAAAALELRSRGPRREHWLAWVALAAEAGYGYDGEEYWPSLEETPGAWRTQYDRQTLRNWFEKFHREYGGPVPQGRWAEKFSIIAWPIAGALLPKYLQGHFARHLFQIRYGLGRLANAGADEIGAYLAATSDQRSARYEDFLEQTDLTGRIVLALRDEDLNEPVPRIIPETLARIVSDLERRREAGAFLKAARQVLRSARSVVSASLAGARRPLPGQLDQEDIVRPPRLVARRSADGTVLLGAHMPDFALAMKKAGLAAPALGRLRVRLCGETEHWSPGAALLSWSNLDRALPVFPEPGKSLVELDAPPTALQPILQPLTVLEERPVWLLHQGEDNAYRQVVGGRVRPSQAYLVVSRAAPPTDVLQALSLRPASASLDGVSAYAFQTPPSISPPYRTALQKLGLGYSLRTRVEPAGLSPVSNQGFDGPSWAAGEEITLRLSADFPAAEFILDLDGSGPSRYAAADEAVFVSLGALAVGRHRLKVTAVARAGATDSAVDASPASFDFHVFEPRPWPDMVAERAGFRVLLEPANADLERILTGQAKVSLYGPPGRRVAWRIDTIDASGHVAGGGPLTSIRLPMDADGFAPALKRLKDYSDAIDAAHRVDLVGELEELGRQTVRFPHKVDPLRWRLDPVQQRLRLIDETAHDEAVQVTRLDLTRPAVRTEASHADLVAGVALSSPGALFSAVYKDQRYVAFASAPPQEKLNELSQLGLVQDFRPEAAEPARAVVGLVNALQLWQRARPIGRMAALRKLQTVAGLEGELRRTFCGADWSAWLDASAVPELERAQAGVGGSPGFGLRMRTTTWAEMGWGHVRAEFFRYAEHYQITQDRDLADQAVTLAFRPWTLRLPAGVAPSKAVARLLDNRPLVRGAFLARASTPTLHGALTA</sequence>
<name>A0A1M7ZQ30_9HYPH</name>
<organism evidence="1 2">
    <name type="scientific">Pseudoxanthobacter soli DSM 19599</name>
    <dbReference type="NCBI Taxonomy" id="1123029"/>
    <lineage>
        <taxon>Bacteria</taxon>
        <taxon>Pseudomonadati</taxon>
        <taxon>Pseudomonadota</taxon>
        <taxon>Alphaproteobacteria</taxon>
        <taxon>Hyphomicrobiales</taxon>
        <taxon>Segnochrobactraceae</taxon>
        <taxon>Pseudoxanthobacter</taxon>
    </lineage>
</organism>
<dbReference type="Proteomes" id="UP000186406">
    <property type="component" value="Unassembled WGS sequence"/>
</dbReference>
<accession>A0A1M7ZQ30</accession>
<dbReference type="STRING" id="1123029.SAMN02745172_03685"/>
<dbReference type="OrthoDB" id="7053243at2"/>
<dbReference type="RefSeq" id="WP_073631420.1">
    <property type="nucleotide sequence ID" value="NZ_FRXO01000009.1"/>
</dbReference>
<protein>
    <submittedName>
        <fullName evidence="1">Uncharacterized protein</fullName>
    </submittedName>
</protein>
<proteinExistence type="predicted"/>
<evidence type="ECO:0000313" key="1">
    <source>
        <dbReference type="EMBL" id="SHO67023.1"/>
    </source>
</evidence>